<proteinExistence type="inferred from homology"/>
<evidence type="ECO:0000256" key="8">
    <source>
        <dbReference type="SAM" id="MobiDB-lite"/>
    </source>
</evidence>
<keyword evidence="5 7" id="KW-0804">Transcription</keyword>
<comment type="subcellular location">
    <subcellularLocation>
        <location evidence="1 7">Nucleus</location>
    </subcellularLocation>
</comment>
<evidence type="ECO:0000256" key="7">
    <source>
        <dbReference type="RuleBase" id="RU364059"/>
    </source>
</evidence>
<evidence type="ECO:0000313" key="10">
    <source>
        <dbReference type="EMBL" id="KAF3760804.1"/>
    </source>
</evidence>
<dbReference type="OrthoDB" id="5310959at2759"/>
<evidence type="ECO:0000256" key="6">
    <source>
        <dbReference type="ARBA" id="ARBA00023242"/>
    </source>
</evidence>
<feature type="domain" description="Mediator complex subunit Med1" evidence="9">
    <location>
        <begin position="130"/>
        <end position="536"/>
    </location>
</feature>
<dbReference type="RefSeq" id="XP_040771783.1">
    <property type="nucleotide sequence ID" value="XM_040924340.1"/>
</dbReference>
<keyword evidence="6 7" id="KW-0539">Nucleus</keyword>
<feature type="region of interest" description="Disordered" evidence="8">
    <location>
        <begin position="1"/>
        <end position="55"/>
    </location>
</feature>
<comment type="similarity">
    <text evidence="2 7">Belongs to the Mediator complex subunit 1 family.</text>
</comment>
<dbReference type="GeneID" id="63841469"/>
<dbReference type="GO" id="GO:0003712">
    <property type="term" value="F:transcription coregulator activity"/>
    <property type="evidence" value="ECO:0007669"/>
    <property type="project" value="InterPro"/>
</dbReference>
<comment type="function">
    <text evidence="7">Component of the Mediator complex, a coactivator involved in the regulated transcription of nearly all RNA polymerase II-dependent genes. Mediator functions as a bridge to convey information from gene-specific regulatory proteins to the basal RNA polymerase II transcription machinery. Mediator is recruited to promoters by direct interactions with regulatory proteins and serves as a scaffold for the assembly of a functional preinitiation complex with RNA polymerase II and the general transcription factors.</text>
</comment>
<comment type="caution">
    <text evidence="10">The sequence shown here is derived from an EMBL/GenBank/DDBJ whole genome shotgun (WGS) entry which is preliminary data.</text>
</comment>
<name>A0A9P5CIM0_CRYP1</name>
<evidence type="ECO:0000256" key="1">
    <source>
        <dbReference type="ARBA" id="ARBA00004123"/>
    </source>
</evidence>
<evidence type="ECO:0000313" key="11">
    <source>
        <dbReference type="Proteomes" id="UP000803844"/>
    </source>
</evidence>
<keyword evidence="11" id="KW-1185">Reference proteome</keyword>
<dbReference type="PANTHER" id="PTHR35041:SF4">
    <property type="entry name" value="MEDIATOR OF RNA POLYMERASE II TRANSCRIPTION SUBUNIT 1"/>
    <property type="match status" value="1"/>
</dbReference>
<evidence type="ECO:0000259" key="9">
    <source>
        <dbReference type="Pfam" id="PF10744"/>
    </source>
</evidence>
<organism evidence="10 11">
    <name type="scientific">Cryphonectria parasitica (strain ATCC 38755 / EP155)</name>
    <dbReference type="NCBI Taxonomy" id="660469"/>
    <lineage>
        <taxon>Eukaryota</taxon>
        <taxon>Fungi</taxon>
        <taxon>Dikarya</taxon>
        <taxon>Ascomycota</taxon>
        <taxon>Pezizomycotina</taxon>
        <taxon>Sordariomycetes</taxon>
        <taxon>Sordariomycetidae</taxon>
        <taxon>Diaporthales</taxon>
        <taxon>Cryphonectriaceae</taxon>
        <taxon>Cryphonectria-Endothia species complex</taxon>
        <taxon>Cryphonectria</taxon>
    </lineage>
</organism>
<gene>
    <name evidence="10" type="ORF">M406DRAFT_47604</name>
</gene>
<keyword evidence="4 7" id="KW-0010">Activator</keyword>
<feature type="compositionally biased region" description="Low complexity" evidence="8">
    <location>
        <begin position="20"/>
        <end position="33"/>
    </location>
</feature>
<accession>A0A9P5CIM0</accession>
<dbReference type="EMBL" id="MU032352">
    <property type="protein sequence ID" value="KAF3760804.1"/>
    <property type="molecule type" value="Genomic_DNA"/>
</dbReference>
<sequence length="683" mass="75765">MTTPQPMKHAPSQQGKTPQYAAATPGASASTPYSNLHAAFSPHGPKSSPQQVKKSPATGVMMAVNNSVNSQSSNSASAPMNFDSPSAAAFNSMLGMGTFDASLDNMGMGVGGITIPRPSGDEERQKKLEEITHILKQKKGVVSEEGLERLVKNNALDAMWEDRKPYKVLLIAGATIALEIGIKDHAVRTVDLQFAYSGPDVLKHTARAEAILLENLKLAPGQMAWTKQLDNFANNLETLAALDKLSIIDEKKGAVLLTYDAIAGLFESLQKVHDWDVQQLRKEPRYDGKPDEHLRIIAMCERTGRPLMHEKGFVGLRLEYWRNQRYFVPPPAKAERWYKDSKHWAILVSCARRDPMVYQGALRVSNKWIGDEVEVSAPEGLLPDLNWQQPPDVVLPEKPGDELLLTSPRLPEVMFMAILDPPVTLPITVWSDIHQFTGAPVVHPAFMQTFDYLILPVVGHYNPSEPRTVKMKKFVNTRQKDGTSKRVAHENGLFIHKPVYGQTLSELPFSHPQQLIHMLPILRQYAFLRNLLDKSFGGQAEKSTAGPATANDNNTLTMIAKTDEYDTFMNNAMADADHLDSSAVKIDVTLNAHPQPNPKLQIMFPFRERPADVTVDIGVNGVVTVDSTNVVDDQGQVLDEEGNPLSGSSPNPAHTKERLARMLMFFENIDTWCEWIRINVGPE</sequence>
<dbReference type="PANTHER" id="PTHR35041">
    <property type="entry name" value="MEDIATOR OF RNA POLYMERASE II TRANSCRIPTION SUBUNIT 1"/>
    <property type="match status" value="1"/>
</dbReference>
<evidence type="ECO:0000256" key="5">
    <source>
        <dbReference type="ARBA" id="ARBA00023163"/>
    </source>
</evidence>
<dbReference type="GO" id="GO:0016592">
    <property type="term" value="C:mediator complex"/>
    <property type="evidence" value="ECO:0007669"/>
    <property type="project" value="InterPro"/>
</dbReference>
<evidence type="ECO:0000256" key="3">
    <source>
        <dbReference type="ARBA" id="ARBA00023015"/>
    </source>
</evidence>
<dbReference type="InterPro" id="IPR019680">
    <property type="entry name" value="Mediator_Med1"/>
</dbReference>
<keyword evidence="3 7" id="KW-0805">Transcription regulation</keyword>
<dbReference type="Pfam" id="PF10744">
    <property type="entry name" value="Med1"/>
    <property type="match status" value="1"/>
</dbReference>
<reference evidence="10" key="1">
    <citation type="journal article" date="2020" name="Phytopathology">
        <title>Genome sequence of the chestnut blight fungus Cryphonectria parasitica EP155: A fundamental resource for an archetypical invasive plant pathogen.</title>
        <authorList>
            <person name="Crouch J.A."/>
            <person name="Dawe A."/>
            <person name="Aerts A."/>
            <person name="Barry K."/>
            <person name="Churchill A.C.L."/>
            <person name="Grimwood J."/>
            <person name="Hillman B."/>
            <person name="Milgroom M.G."/>
            <person name="Pangilinan J."/>
            <person name="Smith M."/>
            <person name="Salamov A."/>
            <person name="Schmutz J."/>
            <person name="Yadav J."/>
            <person name="Grigoriev I.V."/>
            <person name="Nuss D."/>
        </authorList>
    </citation>
    <scope>NUCLEOTIDE SEQUENCE</scope>
    <source>
        <strain evidence="10">EP155</strain>
    </source>
</reference>
<dbReference type="Proteomes" id="UP000803844">
    <property type="component" value="Unassembled WGS sequence"/>
</dbReference>
<evidence type="ECO:0000256" key="2">
    <source>
        <dbReference type="ARBA" id="ARBA00006210"/>
    </source>
</evidence>
<dbReference type="GO" id="GO:0045944">
    <property type="term" value="P:positive regulation of transcription by RNA polymerase II"/>
    <property type="evidence" value="ECO:0007669"/>
    <property type="project" value="UniProtKB-ARBA"/>
</dbReference>
<protein>
    <recommendedName>
        <fullName evidence="7">Mediator of RNA polymerase II transcription subunit 1</fullName>
    </recommendedName>
    <alternativeName>
        <fullName evidence="7">Mediator complex subunit 1</fullName>
    </alternativeName>
</protein>
<dbReference type="AlphaFoldDB" id="A0A9P5CIM0"/>
<evidence type="ECO:0000256" key="4">
    <source>
        <dbReference type="ARBA" id="ARBA00023159"/>
    </source>
</evidence>
<feature type="compositionally biased region" description="Polar residues" evidence="8">
    <location>
        <begin position="1"/>
        <end position="17"/>
    </location>
</feature>